<reference evidence="3" key="1">
    <citation type="submission" date="2022-08" db="EMBL/GenBank/DDBJ databases">
        <title>Genome analysis of Corynebacteriales strain.</title>
        <authorList>
            <person name="Lee S.D."/>
        </authorList>
    </citation>
    <scope>NUCLEOTIDE SEQUENCE</scope>
    <source>
        <strain evidence="3">D3-21</strain>
    </source>
</reference>
<feature type="region of interest" description="Disordered" evidence="1">
    <location>
        <begin position="59"/>
        <end position="85"/>
    </location>
</feature>
<organism evidence="3 4">
    <name type="scientific">Speluncibacter jeojiensis</name>
    <dbReference type="NCBI Taxonomy" id="2710754"/>
    <lineage>
        <taxon>Bacteria</taxon>
        <taxon>Bacillati</taxon>
        <taxon>Actinomycetota</taxon>
        <taxon>Actinomycetes</taxon>
        <taxon>Mycobacteriales</taxon>
        <taxon>Speluncibacteraceae</taxon>
        <taxon>Speluncibacter</taxon>
    </lineage>
</organism>
<proteinExistence type="predicted"/>
<sequence length="85" mass="9186">MTTAGEIELSIADLRLVARYAALWAQTVLAIFEESRPDDDRPRAAVEAVWTFVEGAPRTNLQRSAGRDDGRRPKASGGDSARGTA</sequence>
<evidence type="ECO:0000313" key="4">
    <source>
        <dbReference type="Proteomes" id="UP001152755"/>
    </source>
</evidence>
<dbReference type="InterPro" id="IPR048667">
    <property type="entry name" value="Imm5-like"/>
</dbReference>
<accession>A0A9X4M868</accession>
<keyword evidence="4" id="KW-1185">Reference proteome</keyword>
<evidence type="ECO:0000313" key="3">
    <source>
        <dbReference type="EMBL" id="MDG3016036.1"/>
    </source>
</evidence>
<dbReference type="Proteomes" id="UP001152755">
    <property type="component" value="Unassembled WGS sequence"/>
</dbReference>
<dbReference type="EMBL" id="JANRHA010000010">
    <property type="protein sequence ID" value="MDG3016036.1"/>
    <property type="molecule type" value="Genomic_DNA"/>
</dbReference>
<evidence type="ECO:0000256" key="1">
    <source>
        <dbReference type="SAM" id="MobiDB-lite"/>
    </source>
</evidence>
<evidence type="ECO:0000259" key="2">
    <source>
        <dbReference type="Pfam" id="PF21805"/>
    </source>
</evidence>
<dbReference type="Pfam" id="PF21805">
    <property type="entry name" value="Imm5_like"/>
    <property type="match status" value="1"/>
</dbReference>
<name>A0A9X4M868_9ACTN</name>
<comment type="caution">
    <text evidence="3">The sequence shown here is derived from an EMBL/GenBank/DDBJ whole genome shotgun (WGS) entry which is preliminary data.</text>
</comment>
<gene>
    <name evidence="3" type="ORF">NVS88_15865</name>
</gene>
<dbReference type="RefSeq" id="WP_332520351.1">
    <property type="nucleotide sequence ID" value="NZ_JANRHA010000010.1"/>
</dbReference>
<dbReference type="AlphaFoldDB" id="A0A9X4M868"/>
<protein>
    <recommendedName>
        <fullName evidence="2">Imm-5-like domain-containing protein</fullName>
    </recommendedName>
</protein>
<feature type="domain" description="Imm-5-like" evidence="2">
    <location>
        <begin position="12"/>
        <end position="66"/>
    </location>
</feature>